<sequence>MRHGNSACRIFSPTFLSLIFINSVIPL</sequence>
<dbReference type="AlphaFoldDB" id="A0A0A9A9T8"/>
<proteinExistence type="predicted"/>
<organism evidence="1">
    <name type="scientific">Arundo donax</name>
    <name type="common">Giant reed</name>
    <name type="synonym">Donax arundinaceus</name>
    <dbReference type="NCBI Taxonomy" id="35708"/>
    <lineage>
        <taxon>Eukaryota</taxon>
        <taxon>Viridiplantae</taxon>
        <taxon>Streptophyta</taxon>
        <taxon>Embryophyta</taxon>
        <taxon>Tracheophyta</taxon>
        <taxon>Spermatophyta</taxon>
        <taxon>Magnoliopsida</taxon>
        <taxon>Liliopsida</taxon>
        <taxon>Poales</taxon>
        <taxon>Poaceae</taxon>
        <taxon>PACMAD clade</taxon>
        <taxon>Arundinoideae</taxon>
        <taxon>Arundineae</taxon>
        <taxon>Arundo</taxon>
    </lineage>
</organism>
<name>A0A0A9A9T8_ARUDO</name>
<accession>A0A0A9A9T8</accession>
<dbReference type="EMBL" id="GBRH01250039">
    <property type="protein sequence ID" value="JAD47856.1"/>
    <property type="molecule type" value="Transcribed_RNA"/>
</dbReference>
<evidence type="ECO:0000313" key="1">
    <source>
        <dbReference type="EMBL" id="JAD47856.1"/>
    </source>
</evidence>
<reference evidence="1" key="1">
    <citation type="submission" date="2014-09" db="EMBL/GenBank/DDBJ databases">
        <authorList>
            <person name="Magalhaes I.L.F."/>
            <person name="Oliveira U."/>
            <person name="Santos F.R."/>
            <person name="Vidigal T.H.D.A."/>
            <person name="Brescovit A.D."/>
            <person name="Santos A.J."/>
        </authorList>
    </citation>
    <scope>NUCLEOTIDE SEQUENCE</scope>
    <source>
        <tissue evidence="1">Shoot tissue taken approximately 20 cm above the soil surface</tissue>
    </source>
</reference>
<protein>
    <submittedName>
        <fullName evidence="1">Uncharacterized protein</fullName>
    </submittedName>
</protein>
<reference evidence="1" key="2">
    <citation type="journal article" date="2015" name="Data Brief">
        <title>Shoot transcriptome of the giant reed, Arundo donax.</title>
        <authorList>
            <person name="Barrero R.A."/>
            <person name="Guerrero F.D."/>
            <person name="Moolhuijzen P."/>
            <person name="Goolsby J.A."/>
            <person name="Tidwell J."/>
            <person name="Bellgard S.E."/>
            <person name="Bellgard M.I."/>
        </authorList>
    </citation>
    <scope>NUCLEOTIDE SEQUENCE</scope>
    <source>
        <tissue evidence="1">Shoot tissue taken approximately 20 cm above the soil surface</tissue>
    </source>
</reference>